<sequence>MVELIQEIILLLSFLLPVTALYIQGQAYFNPAIKVVGVQSLIIGTISLVYYLFTDNIEFIILAGIIFFTRVFLTPYILLRTVKYREWDREKVKVLSSFVLNLTFFFSATLLVAYAVFTRAIPTEYEQVIMPMTLFFQGLFLIASRKSTVAHILGYIELENSLVMLGIFLIPPPILIDATVFLDVLALVVISSIIIVEKRDHEPLEELTG</sequence>
<comment type="subcellular location">
    <subcellularLocation>
        <location evidence="1">Cell membrane</location>
        <topology evidence="1">Multi-pass membrane protein</topology>
    </subcellularLocation>
</comment>
<feature type="transmembrane region" description="Helical" evidence="6">
    <location>
        <begin position="35"/>
        <end position="53"/>
    </location>
</feature>
<dbReference type="Proteomes" id="UP000061362">
    <property type="component" value="Chromosome"/>
</dbReference>
<dbReference type="EMBL" id="CP012172">
    <property type="protein sequence ID" value="AKV74435.1"/>
    <property type="molecule type" value="Genomic_DNA"/>
</dbReference>
<evidence type="ECO:0000256" key="5">
    <source>
        <dbReference type="ARBA" id="ARBA00023136"/>
    </source>
</evidence>
<keyword evidence="5 6" id="KW-0472">Membrane</keyword>
<evidence type="ECO:0000313" key="16">
    <source>
        <dbReference type="Proteomes" id="UP000062398"/>
    </source>
</evidence>
<dbReference type="Proteomes" id="UP000062475">
    <property type="component" value="Chromosome"/>
</dbReference>
<dbReference type="PANTHER" id="PTHR38601:SF1">
    <property type="entry name" value="HYDROGENASE-4 COMPONENT E"/>
    <property type="match status" value="1"/>
</dbReference>
<accession>A0A088E562</accession>
<reference evidence="7 13" key="1">
    <citation type="journal article" date="2014" name="J. Bacteriol.">
        <title>Role of an Archaeal PitA Transporter in the Copper and Arsenic Resistance of Metallosphaera sedula, an Extreme Thermoacidophile.</title>
        <authorList>
            <person name="McCarthy S."/>
            <person name="Ai C."/>
            <person name="Wheaton G."/>
            <person name="Tevatia R."/>
            <person name="Eckrich V."/>
            <person name="Kelly R."/>
            <person name="Blum P."/>
        </authorList>
    </citation>
    <scope>NUCLEOTIDE SEQUENCE [LARGE SCALE GENOMIC DNA]</scope>
    <source>
        <strain evidence="7 13">CuR1</strain>
    </source>
</reference>
<feature type="transmembrane region" description="Helical" evidence="6">
    <location>
        <begin position="176"/>
        <end position="196"/>
    </location>
</feature>
<dbReference type="PATRIC" id="fig|43687.5.peg.1557"/>
<evidence type="ECO:0000313" key="14">
    <source>
        <dbReference type="Proteomes" id="UP000056255"/>
    </source>
</evidence>
<reference evidence="15 16" key="2">
    <citation type="journal article" date="2015" name="Genome Announc.">
        <title>Complete Genome Sequences of Evolved Arsenate-Resistant Metallosphaera sedula Strains.</title>
        <authorList>
            <person name="Ai C."/>
            <person name="McCarthy S."/>
            <person name="Schackwitz W."/>
            <person name="Martin J."/>
            <person name="Lipzen A."/>
            <person name="Blum P."/>
        </authorList>
    </citation>
    <scope>NUCLEOTIDE SEQUENCE [LARGE SCALE GENOMIC DNA]</scope>
    <source>
        <strain evidence="10 16">ARS120-1</strain>
        <strain evidence="11 15">ARS120-2</strain>
        <strain evidence="8 18">ARS50-1</strain>
        <strain evidence="9 17">ARS50-2</strain>
    </source>
</reference>
<reference evidence="12 14" key="3">
    <citation type="submission" date="2015-07" db="EMBL/GenBank/DDBJ databases">
        <title>Physiological, transcriptional responses and genome re-sequencing of acid resistant extremely thermoacidophilic Metallosphaera sedula SARC-M1.</title>
        <authorList>
            <person name="Ai C."/>
            <person name="McCarthy S."/>
            <person name="Eckrich V."/>
            <person name="Rudrappa D."/>
            <person name="Qiu G."/>
            <person name="Blum P."/>
        </authorList>
    </citation>
    <scope>NUCLEOTIDE SEQUENCE [LARGE SCALE GENOMIC DNA]</scope>
    <source>
        <strain evidence="12 14">SARC-M1</strain>
    </source>
</reference>
<dbReference type="EMBL" id="CP012175">
    <property type="protein sequence ID" value="AKV81170.1"/>
    <property type="molecule type" value="Genomic_DNA"/>
</dbReference>
<dbReference type="AlphaFoldDB" id="A0A088E562"/>
<evidence type="ECO:0000313" key="13">
    <source>
        <dbReference type="Proteomes" id="UP000029084"/>
    </source>
</evidence>
<feature type="transmembrane region" description="Helical" evidence="6">
    <location>
        <begin position="59"/>
        <end position="82"/>
    </location>
</feature>
<dbReference type="Proteomes" id="UP000062398">
    <property type="component" value="Chromosome"/>
</dbReference>
<feature type="transmembrane region" description="Helical" evidence="6">
    <location>
        <begin position="152"/>
        <end position="170"/>
    </location>
</feature>
<evidence type="ECO:0000313" key="11">
    <source>
        <dbReference type="EMBL" id="AKV81170.1"/>
    </source>
</evidence>
<keyword evidence="4 6" id="KW-1133">Transmembrane helix</keyword>
<feature type="transmembrane region" description="Helical" evidence="6">
    <location>
        <begin position="6"/>
        <end position="23"/>
    </location>
</feature>
<protein>
    <submittedName>
        <fullName evidence="7 8">Hydrogenase</fullName>
    </submittedName>
</protein>
<evidence type="ECO:0000313" key="17">
    <source>
        <dbReference type="Proteomes" id="UP000062475"/>
    </source>
</evidence>
<evidence type="ECO:0000256" key="1">
    <source>
        <dbReference type="ARBA" id="ARBA00004651"/>
    </source>
</evidence>
<dbReference type="Proteomes" id="UP000056255">
    <property type="component" value="Chromosome"/>
</dbReference>
<keyword evidence="2" id="KW-1003">Cell membrane</keyword>
<dbReference type="GeneID" id="91755934"/>
<evidence type="ECO:0000256" key="6">
    <source>
        <dbReference type="SAM" id="Phobius"/>
    </source>
</evidence>
<organism evidence="7 13">
    <name type="scientific">Metallosphaera sedula</name>
    <dbReference type="NCBI Taxonomy" id="43687"/>
    <lineage>
        <taxon>Archaea</taxon>
        <taxon>Thermoproteota</taxon>
        <taxon>Thermoprotei</taxon>
        <taxon>Sulfolobales</taxon>
        <taxon>Sulfolobaceae</taxon>
        <taxon>Metallosphaera</taxon>
    </lineage>
</organism>
<name>A0A088E562_9CREN</name>
<evidence type="ECO:0000256" key="2">
    <source>
        <dbReference type="ARBA" id="ARBA00022475"/>
    </source>
</evidence>
<feature type="transmembrane region" description="Helical" evidence="6">
    <location>
        <begin position="128"/>
        <end position="145"/>
    </location>
</feature>
<evidence type="ECO:0000256" key="3">
    <source>
        <dbReference type="ARBA" id="ARBA00022692"/>
    </source>
</evidence>
<dbReference type="EMBL" id="CP012176">
    <property type="protein sequence ID" value="AKV83409.1"/>
    <property type="molecule type" value="Genomic_DNA"/>
</dbReference>
<evidence type="ECO:0000256" key="4">
    <source>
        <dbReference type="ARBA" id="ARBA00022989"/>
    </source>
</evidence>
<evidence type="ECO:0000313" key="8">
    <source>
        <dbReference type="EMBL" id="AKV74435.1"/>
    </source>
</evidence>
<dbReference type="InterPro" id="IPR038730">
    <property type="entry name" value="HyfE-like"/>
</dbReference>
<dbReference type="EMBL" id="CP012174">
    <property type="protein sequence ID" value="AKV78925.1"/>
    <property type="molecule type" value="Genomic_DNA"/>
</dbReference>
<dbReference type="RefSeq" id="WP_012021377.1">
    <property type="nucleotide sequence ID" value="NZ_CP008822.1"/>
</dbReference>
<evidence type="ECO:0000313" key="18">
    <source>
        <dbReference type="Proteomes" id="UP000068832"/>
    </source>
</evidence>
<dbReference type="GO" id="GO:0005886">
    <property type="term" value="C:plasma membrane"/>
    <property type="evidence" value="ECO:0007669"/>
    <property type="project" value="UniProtKB-SubCell"/>
</dbReference>
<evidence type="ECO:0000313" key="7">
    <source>
        <dbReference type="EMBL" id="AIM27574.1"/>
    </source>
</evidence>
<dbReference type="Proteomes" id="UP000029084">
    <property type="component" value="Chromosome"/>
</dbReference>
<dbReference type="EMBL" id="CP008822">
    <property type="protein sequence ID" value="AIM27574.1"/>
    <property type="molecule type" value="Genomic_DNA"/>
</dbReference>
<dbReference type="PANTHER" id="PTHR38601">
    <property type="entry name" value="HYDROGENASE-4 COMPONENT E"/>
    <property type="match status" value="1"/>
</dbReference>
<gene>
    <name evidence="7" type="ORF">HA72_1433</name>
    <name evidence="8" type="ORF">MsedA_1452</name>
    <name evidence="9" type="ORF">MsedB_1454</name>
    <name evidence="10" type="ORF">MsedC_1452</name>
    <name evidence="11" type="ORF">MsedD_1453</name>
    <name evidence="12" type="ORF">MsedE_1458</name>
</gene>
<dbReference type="OrthoDB" id="57556at2157"/>
<feature type="transmembrane region" description="Helical" evidence="6">
    <location>
        <begin position="94"/>
        <end position="116"/>
    </location>
</feature>
<dbReference type="OMA" id="GMPMVVE"/>
<evidence type="ECO:0000313" key="10">
    <source>
        <dbReference type="EMBL" id="AKV78925.1"/>
    </source>
</evidence>
<evidence type="ECO:0000313" key="15">
    <source>
        <dbReference type="Proteomes" id="UP000061362"/>
    </source>
</evidence>
<keyword evidence="3 6" id="KW-0812">Transmembrane</keyword>
<dbReference type="Proteomes" id="UP000068832">
    <property type="component" value="Chromosome"/>
</dbReference>
<proteinExistence type="predicted"/>
<dbReference type="EMBL" id="CP012173">
    <property type="protein sequence ID" value="AKV76674.1"/>
    <property type="molecule type" value="Genomic_DNA"/>
</dbReference>
<evidence type="ECO:0000313" key="9">
    <source>
        <dbReference type="EMBL" id="AKV76674.1"/>
    </source>
</evidence>
<evidence type="ECO:0000313" key="12">
    <source>
        <dbReference type="EMBL" id="AKV83409.1"/>
    </source>
</evidence>